<keyword evidence="1" id="KW-0175">Coiled coil</keyword>
<comment type="caution">
    <text evidence="2">The sequence shown here is derived from an EMBL/GenBank/DDBJ whole genome shotgun (WGS) entry which is preliminary data.</text>
</comment>
<dbReference type="Proteomes" id="UP000233375">
    <property type="component" value="Unassembled WGS sequence"/>
</dbReference>
<feature type="coiled-coil region" evidence="1">
    <location>
        <begin position="853"/>
        <end position="880"/>
    </location>
</feature>
<accession>A0A2N0Z6J1</accession>
<evidence type="ECO:0000313" key="3">
    <source>
        <dbReference type="Proteomes" id="UP000233375"/>
    </source>
</evidence>
<dbReference type="AlphaFoldDB" id="A0A2N0Z6J1"/>
<dbReference type="InterPro" id="IPR011990">
    <property type="entry name" value="TPR-like_helical_dom_sf"/>
</dbReference>
<protein>
    <submittedName>
        <fullName evidence="2">GTP-binding protein</fullName>
    </submittedName>
</protein>
<evidence type="ECO:0000256" key="1">
    <source>
        <dbReference type="SAM" id="Coils"/>
    </source>
</evidence>
<sequence>MTLERKLIEKKYYEGYIQDRNEFPIEVLGKLYVGEQSKNVPDLTSIRFAQGELYFYYQDYETAIFKWENISNELEPWAKKNLADAYMQLGELSTAESIYKSVLSESELLNVEISLQLFALYIEKENFEMAHATIKNLIVSHPDYNNMTTLARSYFEEQKNWDDAIELAVNEGMRTESLIWYKALVEYADLGLTCKYEPLYFLTSLKNVQQLDHLLFEQFALALWKSYRKTAYYLDWLKEFNLLLHEVIKEETVSWTDMPSILGETYMHLIAGGYSLKEIEGIIPSILSNFLSSSDDQLSIVAAASILAWNDMFPSTIESYYIDTAESLVNKISESEVDLEDILRLFERVLEWADQHDITIDKMFAKKVLACIPSTAYHLFIVGAPGSGVNEYINELVGQTILAEEITSLLSIKDDDYLEIKEITAEDDDIIENLSNFYDEQLSNNRTDDQVRAYELSVPSKYLHENNWIVTTAPFNNSHQYLEYGLLADSLIYVINEKSLFSNNEYEKLIEIQEKVPQLTIQFLVYIDEVDNEKVAAKRLQKVTTTIQHYFPASEITMYAKHGEKSVQLNKISRFYQEHFAARNIQEERMAKSIMVTQDIITNLLDKRIDMEESLKITLGMYEEMVSKLKGAKNQLNDVVAEKSQTITEGFESLKENAVHEIKEEIPKLLRSCKDIIKEESDFGKIHLLLNDEMNSRINSYVNQTLLPNLYNKISEWIERSKEEFMKSQQDLDELCDGFNSLYEKNHMQLTGEYSLLEDWKRDAHRMTSGVRMDKMNILLRFKASQVLLKSAGKIFGNIPQNKKLLHSKYHKYLETEDFSEAVANIVETLIAPFDFFEKGIDRDVRMFFYPPQNVLEKTIEENSKEIQEYKEVLEKLKNNPEMFHDPLRLFELRLLQYDWLANTSKPAIAGSFQEKH</sequence>
<dbReference type="RefSeq" id="WP_101175591.1">
    <property type="nucleotide sequence ID" value="NZ_PISE01000007.1"/>
</dbReference>
<organism evidence="2 3">
    <name type="scientific">Niallia nealsonii</name>
    <dbReference type="NCBI Taxonomy" id="115979"/>
    <lineage>
        <taxon>Bacteria</taxon>
        <taxon>Bacillati</taxon>
        <taxon>Bacillota</taxon>
        <taxon>Bacilli</taxon>
        <taxon>Bacillales</taxon>
        <taxon>Bacillaceae</taxon>
        <taxon>Niallia</taxon>
    </lineage>
</organism>
<reference evidence="2 3" key="1">
    <citation type="journal article" date="2003" name="Int. J. Syst. Evol. Microbiol.">
        <title>Bacillus nealsonii sp. nov., isolated from a spacecraft-assembly facility, whose spores are gamma-radiation resistant.</title>
        <authorList>
            <person name="Venkateswaran K."/>
            <person name="Kempf M."/>
            <person name="Chen F."/>
            <person name="Satomi M."/>
            <person name="Nicholson W."/>
            <person name="Kern R."/>
        </authorList>
    </citation>
    <scope>NUCLEOTIDE SEQUENCE [LARGE SCALE GENOMIC DNA]</scope>
    <source>
        <strain evidence="2 3">FO-92</strain>
    </source>
</reference>
<dbReference type="Gene3D" id="1.25.40.10">
    <property type="entry name" value="Tetratricopeptide repeat domain"/>
    <property type="match status" value="1"/>
</dbReference>
<evidence type="ECO:0000313" key="2">
    <source>
        <dbReference type="EMBL" id="PKG25104.1"/>
    </source>
</evidence>
<dbReference type="EMBL" id="PISE01000007">
    <property type="protein sequence ID" value="PKG25104.1"/>
    <property type="molecule type" value="Genomic_DNA"/>
</dbReference>
<keyword evidence="3" id="KW-1185">Reference proteome</keyword>
<proteinExistence type="predicted"/>
<gene>
    <name evidence="2" type="ORF">CWS01_03125</name>
</gene>
<name>A0A2N0Z6J1_9BACI</name>
<dbReference type="OrthoDB" id="2953146at2"/>
<dbReference type="SUPFAM" id="SSF48452">
    <property type="entry name" value="TPR-like"/>
    <property type="match status" value="1"/>
</dbReference>